<dbReference type="Pfam" id="PF02482">
    <property type="entry name" value="Ribosomal_S30AE"/>
    <property type="match status" value="1"/>
</dbReference>
<dbReference type="InterPro" id="IPR003489">
    <property type="entry name" value="RHF/RaiA"/>
</dbReference>
<dbReference type="STRING" id="578942.SAMN05216289_12423"/>
<gene>
    <name evidence="1" type="ORF">SAMN05216289_12423</name>
</gene>
<dbReference type="Proteomes" id="UP000198575">
    <property type="component" value="Unassembled WGS sequence"/>
</dbReference>
<name>A0A1I4ZAG0_9GAMM</name>
<protein>
    <submittedName>
        <fullName evidence="1">Ribosomal subunit interface protein</fullName>
    </submittedName>
</protein>
<dbReference type="RefSeq" id="WP_175498105.1">
    <property type="nucleotide sequence ID" value="NZ_FOVF01000024.1"/>
</dbReference>
<organism evidence="1 2">
    <name type="scientific">Dokdonella immobilis</name>
    <dbReference type="NCBI Taxonomy" id="578942"/>
    <lineage>
        <taxon>Bacteria</taxon>
        <taxon>Pseudomonadati</taxon>
        <taxon>Pseudomonadota</taxon>
        <taxon>Gammaproteobacteria</taxon>
        <taxon>Lysobacterales</taxon>
        <taxon>Rhodanobacteraceae</taxon>
        <taxon>Dokdonella</taxon>
    </lineage>
</organism>
<reference evidence="1 2" key="1">
    <citation type="submission" date="2016-10" db="EMBL/GenBank/DDBJ databases">
        <authorList>
            <person name="de Groot N.N."/>
        </authorList>
    </citation>
    <scope>NUCLEOTIDE SEQUENCE [LARGE SCALE GENOMIC DNA]</scope>
    <source>
        <strain evidence="1 2">CGMCC 1.7659</strain>
    </source>
</reference>
<dbReference type="Gene3D" id="3.30.160.100">
    <property type="entry name" value="Ribosome hibernation promotion factor-like"/>
    <property type="match status" value="1"/>
</dbReference>
<dbReference type="AlphaFoldDB" id="A0A1I4ZAG0"/>
<evidence type="ECO:0000313" key="1">
    <source>
        <dbReference type="EMBL" id="SFN47271.1"/>
    </source>
</evidence>
<dbReference type="InterPro" id="IPR036567">
    <property type="entry name" value="RHF-like"/>
</dbReference>
<proteinExistence type="predicted"/>
<dbReference type="EMBL" id="FOVF01000024">
    <property type="protein sequence ID" value="SFN47271.1"/>
    <property type="molecule type" value="Genomic_DNA"/>
</dbReference>
<dbReference type="SUPFAM" id="SSF69754">
    <property type="entry name" value="Ribosome binding protein Y (YfiA homologue)"/>
    <property type="match status" value="1"/>
</dbReference>
<evidence type="ECO:0000313" key="2">
    <source>
        <dbReference type="Proteomes" id="UP000198575"/>
    </source>
</evidence>
<accession>A0A1I4ZAG0</accession>
<sequence>MSVETRIAFHGVDASDALRANVLEHVARLERFAADILACNVVIEANERSHHQGNRFNVRIHLVMHGCQIDAGHGPAADGRREDVYVAVADAFDVLRRQVEDHVRRRRGDVKKHALRPDRT</sequence>
<keyword evidence="2" id="KW-1185">Reference proteome</keyword>
<dbReference type="CDD" id="cd00552">
    <property type="entry name" value="RaiA"/>
    <property type="match status" value="1"/>
</dbReference>